<feature type="transmembrane region" description="Helical" evidence="7">
    <location>
        <begin position="387"/>
        <end position="408"/>
    </location>
</feature>
<evidence type="ECO:0000256" key="1">
    <source>
        <dbReference type="ARBA" id="ARBA00004141"/>
    </source>
</evidence>
<evidence type="ECO:0000313" key="9">
    <source>
        <dbReference type="Proteomes" id="UP000310189"/>
    </source>
</evidence>
<dbReference type="Gene3D" id="1.20.1740.10">
    <property type="entry name" value="Amino acid/polyamine transporter I"/>
    <property type="match status" value="1"/>
</dbReference>
<dbReference type="PANTHER" id="PTHR45649:SF3">
    <property type="entry name" value="POLYAMINE TRANSPORTER TPO5"/>
    <property type="match status" value="1"/>
</dbReference>
<feature type="transmembrane region" description="Helical" evidence="7">
    <location>
        <begin position="174"/>
        <end position="193"/>
    </location>
</feature>
<feature type="transmembrane region" description="Helical" evidence="7">
    <location>
        <begin position="484"/>
        <end position="505"/>
    </location>
</feature>
<sequence length="521" mass="56278">MDRTEPPSAPLRLESSSSPSIDIESTKKNVIVDEQVNEFGYTQEMPRNRSLASILFLAVAIAAIPYGLSTTIIYPLTNGGASAVIWGWVMMAVITQCVAISLAEICSRYPVAGGAYYWSYMLSPPKYAKINSYICGWVYLVGNWTVTLAVNFGTTQLFLGGLNLLYPDFIANQWQTVLTFWALTIVTTFISCIPGKYLKYLDHFCLVWTVAGLIAILVALSVKAGAGRRSAAWVFGDFNNEGSGWPKGWSFFIGLLMGSYTLSSTAMISSMCEEVLDADVQVPKAIIANIPLSFCTGLIFLLPVLFTMPDVTSVLNGNSAQPIVESFRYVMGYPGGAFGLFFVIFLIGIFSGIGCTTAASRLTWAFARDNAIPFSGAIKIVNKRLELPLNAILLSTGVQMVLGCVYFGSTAAFAAFSSVSVICLGCSNLVPIAISFFEGRNSIADAKFNVGKLGGVCNVVSVAWFSFAIPLFCFPTTAPPTLDSMNYASAVFAGFLAISAIYYVAYGRKKFTGPPTCHFKE</sequence>
<organism evidence="8 9">
    <name type="scientific">Wallemia hederae</name>
    <dbReference type="NCBI Taxonomy" id="1540922"/>
    <lineage>
        <taxon>Eukaryota</taxon>
        <taxon>Fungi</taxon>
        <taxon>Dikarya</taxon>
        <taxon>Basidiomycota</taxon>
        <taxon>Wallemiomycotina</taxon>
        <taxon>Wallemiomycetes</taxon>
        <taxon>Wallemiales</taxon>
        <taxon>Wallemiaceae</taxon>
        <taxon>Wallemia</taxon>
    </lineage>
</organism>
<feature type="region of interest" description="Disordered" evidence="6">
    <location>
        <begin position="1"/>
        <end position="22"/>
    </location>
</feature>
<evidence type="ECO:0000313" key="8">
    <source>
        <dbReference type="EMBL" id="TIA90026.1"/>
    </source>
</evidence>
<keyword evidence="9" id="KW-1185">Reference proteome</keyword>
<comment type="subcellular location">
    <subcellularLocation>
        <location evidence="1">Membrane</location>
        <topology evidence="1">Multi-pass membrane protein</topology>
    </subcellularLocation>
</comment>
<evidence type="ECO:0000256" key="6">
    <source>
        <dbReference type="SAM" id="MobiDB-lite"/>
    </source>
</evidence>
<name>A0A4T0FSZ3_9BASI</name>
<dbReference type="GO" id="GO:0016020">
    <property type="term" value="C:membrane"/>
    <property type="evidence" value="ECO:0007669"/>
    <property type="project" value="UniProtKB-SubCell"/>
</dbReference>
<feature type="compositionally biased region" description="Low complexity" evidence="6">
    <location>
        <begin position="10"/>
        <end position="20"/>
    </location>
</feature>
<dbReference type="PIRSF" id="PIRSF006060">
    <property type="entry name" value="AA_transporter"/>
    <property type="match status" value="1"/>
</dbReference>
<keyword evidence="5 7" id="KW-0472">Membrane</keyword>
<feature type="transmembrane region" description="Helical" evidence="7">
    <location>
        <begin position="54"/>
        <end position="77"/>
    </location>
</feature>
<feature type="transmembrane region" description="Helical" evidence="7">
    <location>
        <begin position="337"/>
        <end position="366"/>
    </location>
</feature>
<feature type="transmembrane region" description="Helical" evidence="7">
    <location>
        <begin position="130"/>
        <end position="154"/>
    </location>
</feature>
<accession>A0A4T0FSZ3</accession>
<comment type="caution">
    <text evidence="8">The sequence shown here is derived from an EMBL/GenBank/DDBJ whole genome shotgun (WGS) entry which is preliminary data.</text>
</comment>
<dbReference type="EMBL" id="SPNW01000022">
    <property type="protein sequence ID" value="TIA90026.1"/>
    <property type="molecule type" value="Genomic_DNA"/>
</dbReference>
<dbReference type="Proteomes" id="UP000310189">
    <property type="component" value="Unassembled WGS sequence"/>
</dbReference>
<feature type="transmembrane region" description="Helical" evidence="7">
    <location>
        <begin position="285"/>
        <end position="306"/>
    </location>
</feature>
<dbReference type="AlphaFoldDB" id="A0A4T0FSZ3"/>
<dbReference type="PANTHER" id="PTHR45649">
    <property type="entry name" value="AMINO-ACID PERMEASE BAT1"/>
    <property type="match status" value="1"/>
</dbReference>
<dbReference type="OrthoDB" id="4476201at2759"/>
<gene>
    <name evidence="8" type="ORF">E3P99_01751</name>
</gene>
<feature type="transmembrane region" description="Helical" evidence="7">
    <location>
        <begin position="205"/>
        <end position="226"/>
    </location>
</feature>
<proteinExistence type="predicted"/>
<evidence type="ECO:0008006" key="10">
    <source>
        <dbReference type="Google" id="ProtNLM"/>
    </source>
</evidence>
<dbReference type="Pfam" id="PF13520">
    <property type="entry name" value="AA_permease_2"/>
    <property type="match status" value="1"/>
</dbReference>
<evidence type="ECO:0000256" key="2">
    <source>
        <dbReference type="ARBA" id="ARBA00022448"/>
    </source>
</evidence>
<feature type="transmembrane region" description="Helical" evidence="7">
    <location>
        <begin position="249"/>
        <end position="273"/>
    </location>
</feature>
<dbReference type="GO" id="GO:0022857">
    <property type="term" value="F:transmembrane transporter activity"/>
    <property type="evidence" value="ECO:0007669"/>
    <property type="project" value="InterPro"/>
</dbReference>
<keyword evidence="4 7" id="KW-1133">Transmembrane helix</keyword>
<dbReference type="InterPro" id="IPR002293">
    <property type="entry name" value="AA/rel_permease1"/>
</dbReference>
<evidence type="ECO:0000256" key="5">
    <source>
        <dbReference type="ARBA" id="ARBA00023136"/>
    </source>
</evidence>
<keyword evidence="3 7" id="KW-0812">Transmembrane</keyword>
<keyword evidence="2" id="KW-0813">Transport</keyword>
<feature type="transmembrane region" description="Helical" evidence="7">
    <location>
        <begin position="449"/>
        <end position="472"/>
    </location>
</feature>
<reference evidence="8 9" key="1">
    <citation type="submission" date="2019-03" db="EMBL/GenBank/DDBJ databases">
        <title>Sequencing 23 genomes of Wallemia ichthyophaga.</title>
        <authorList>
            <person name="Gostincar C."/>
        </authorList>
    </citation>
    <scope>NUCLEOTIDE SEQUENCE [LARGE SCALE GENOMIC DNA]</scope>
    <source>
        <strain evidence="8 9">EXF-5753</strain>
    </source>
</reference>
<feature type="transmembrane region" description="Helical" evidence="7">
    <location>
        <begin position="83"/>
        <end position="103"/>
    </location>
</feature>
<protein>
    <recommendedName>
        <fullName evidence="10">Amino acid permease/ SLC12A domain-containing protein</fullName>
    </recommendedName>
</protein>
<evidence type="ECO:0000256" key="4">
    <source>
        <dbReference type="ARBA" id="ARBA00022989"/>
    </source>
</evidence>
<feature type="transmembrane region" description="Helical" evidence="7">
    <location>
        <begin position="414"/>
        <end position="437"/>
    </location>
</feature>
<evidence type="ECO:0000256" key="7">
    <source>
        <dbReference type="SAM" id="Phobius"/>
    </source>
</evidence>
<evidence type="ECO:0000256" key="3">
    <source>
        <dbReference type="ARBA" id="ARBA00022692"/>
    </source>
</evidence>